<dbReference type="InterPro" id="IPR017850">
    <property type="entry name" value="Alkaline_phosphatase_core_sf"/>
</dbReference>
<dbReference type="Gene3D" id="3.90.182.10">
    <property type="entry name" value="Toxin - Anthrax Protective Antigen,domain 1"/>
    <property type="match status" value="1"/>
</dbReference>
<dbReference type="SUPFAM" id="SSF56988">
    <property type="entry name" value="Anthrax protective antigen"/>
    <property type="match status" value="1"/>
</dbReference>
<protein>
    <submittedName>
        <fullName evidence="2">Alkaline phosphatase family protein</fullName>
    </submittedName>
</protein>
<keyword evidence="3" id="KW-1185">Reference proteome</keyword>
<dbReference type="Pfam" id="PF07691">
    <property type="entry name" value="PA14"/>
    <property type="match status" value="1"/>
</dbReference>
<dbReference type="PANTHER" id="PTHR10151:SF120">
    <property type="entry name" value="BIS(5'-ADENOSYL)-TRIPHOSPHATASE"/>
    <property type="match status" value="1"/>
</dbReference>
<dbReference type="RefSeq" id="WP_273637722.1">
    <property type="nucleotide sequence ID" value="NZ_JAQQXP010000001.1"/>
</dbReference>
<dbReference type="InterPro" id="IPR059177">
    <property type="entry name" value="GH29D-like_dom"/>
</dbReference>
<feature type="domain" description="PA14" evidence="1">
    <location>
        <begin position="419"/>
        <end position="557"/>
    </location>
</feature>
<accession>A0ABT5KYU7</accession>
<comment type="caution">
    <text evidence="2">The sequence shown here is derived from an EMBL/GenBank/DDBJ whole genome shotgun (WGS) entry which is preliminary data.</text>
</comment>
<dbReference type="Gene3D" id="3.40.720.10">
    <property type="entry name" value="Alkaline Phosphatase, subunit A"/>
    <property type="match status" value="1"/>
</dbReference>
<evidence type="ECO:0000313" key="2">
    <source>
        <dbReference type="EMBL" id="MDC8829359.1"/>
    </source>
</evidence>
<dbReference type="InterPro" id="IPR011658">
    <property type="entry name" value="PA14_dom"/>
</dbReference>
<evidence type="ECO:0000259" key="1">
    <source>
        <dbReference type="PROSITE" id="PS51820"/>
    </source>
</evidence>
<dbReference type="Pfam" id="PF13290">
    <property type="entry name" value="CHB_HEX_C_1"/>
    <property type="match status" value="1"/>
</dbReference>
<dbReference type="InterPro" id="IPR037524">
    <property type="entry name" value="PA14/GLEYA"/>
</dbReference>
<reference evidence="2 3" key="1">
    <citation type="submission" date="2022-10" db="EMBL/GenBank/DDBJ databases">
        <title>Alteromonas sp. chi3 Genome sequencing.</title>
        <authorList>
            <person name="Park S."/>
        </authorList>
    </citation>
    <scope>NUCLEOTIDE SEQUENCE [LARGE SCALE GENOMIC DNA]</scope>
    <source>
        <strain evidence="3">chi3</strain>
    </source>
</reference>
<proteinExistence type="predicted"/>
<dbReference type="PROSITE" id="PS51820">
    <property type="entry name" value="PA14"/>
    <property type="match status" value="1"/>
</dbReference>
<dbReference type="Proteomes" id="UP001218788">
    <property type="component" value="Unassembled WGS sequence"/>
</dbReference>
<dbReference type="InterPro" id="IPR002591">
    <property type="entry name" value="Phosphodiest/P_Trfase"/>
</dbReference>
<dbReference type="PANTHER" id="PTHR10151">
    <property type="entry name" value="ECTONUCLEOTIDE PYROPHOSPHATASE/PHOSPHODIESTERASE"/>
    <property type="match status" value="1"/>
</dbReference>
<name>A0ABT5KYU7_9ALTE</name>
<dbReference type="SUPFAM" id="SSF53649">
    <property type="entry name" value="Alkaline phosphatase-like"/>
    <property type="match status" value="1"/>
</dbReference>
<gene>
    <name evidence="2" type="ORF">OIK42_01165</name>
</gene>
<dbReference type="CDD" id="cd00016">
    <property type="entry name" value="ALP_like"/>
    <property type="match status" value="1"/>
</dbReference>
<dbReference type="EMBL" id="JAQQXP010000001">
    <property type="protein sequence ID" value="MDC8829359.1"/>
    <property type="molecule type" value="Genomic_DNA"/>
</dbReference>
<evidence type="ECO:0000313" key="3">
    <source>
        <dbReference type="Proteomes" id="UP001218788"/>
    </source>
</evidence>
<dbReference type="SMART" id="SM00758">
    <property type="entry name" value="PA14"/>
    <property type="match status" value="1"/>
</dbReference>
<dbReference type="Pfam" id="PF01663">
    <property type="entry name" value="Phosphodiest"/>
    <property type="match status" value="1"/>
</dbReference>
<sequence>MLSLSTTYPALALFIVLSVLSLSGCQPSQNSQHTELAITTKPKHVILIGIDALSIDGLLQAETPALDKLMQNGAYTLNARAVLPSSSSPNWKSILSASAPNQHGVTSNSWAPYDFILPPVATGLEDIFPTIIGEYRQHYPNAKIGAFYTWGGINELFERSALNIDVNSETDEQTITRAIQYITAHKPEFTLLHLDNVDHVGHHDGHKTTEFYNAVNQVDRLVGTLLEALETAQMRDDTVIVIASDHGGIGYGHGGETLDEMQVPVIINGPGIKHDFRINKPVYTYDTGATVAYLLDIPLHPAWVGRPIVNAFIGQPALNSQAMSGAARLAAPTLLPKPHLYEPAGGFFANGAVTIEMQNNAPRSTLRYTIDGTKPTRSSPEYTGKFTVSHSVVVQAAAFGDEEQQSTVTTGYYRTSSGQAANGISVGYYEGNSWRFLPVFEQLTPIKTTQTHEFRIADIPLRDNQFGLRFSSYLKVTTGGEYTFYTYSDDGSTLSINGEVVVNNDGDHGTIMRSGKVQLEPGMAEITVDYFNGGGGAWLDVFYRPPGQVRQLIAPEMLYVSPQSGSSAPTRE</sequence>
<organism evidence="2 3">
    <name type="scientific">Alteromonas gilva</name>
    <dbReference type="NCBI Taxonomy" id="2987522"/>
    <lineage>
        <taxon>Bacteria</taxon>
        <taxon>Pseudomonadati</taxon>
        <taxon>Pseudomonadota</taxon>
        <taxon>Gammaproteobacteria</taxon>
        <taxon>Alteromonadales</taxon>
        <taxon>Alteromonadaceae</taxon>
        <taxon>Alteromonas/Salinimonas group</taxon>
        <taxon>Alteromonas</taxon>
    </lineage>
</organism>